<gene>
    <name evidence="3" type="ORF">niasHS_017488</name>
</gene>
<dbReference type="Proteomes" id="UP001620645">
    <property type="component" value="Unassembled WGS sequence"/>
</dbReference>
<dbReference type="InterPro" id="IPR031973">
    <property type="entry name" value="Deltameth_res_prag01"/>
</dbReference>
<organism evidence="3 4">
    <name type="scientific">Heterodera schachtii</name>
    <name type="common">Sugarbeet cyst nematode worm</name>
    <name type="synonym">Tylenchus schachtii</name>
    <dbReference type="NCBI Taxonomy" id="97005"/>
    <lineage>
        <taxon>Eukaryota</taxon>
        <taxon>Metazoa</taxon>
        <taxon>Ecdysozoa</taxon>
        <taxon>Nematoda</taxon>
        <taxon>Chromadorea</taxon>
        <taxon>Rhabditida</taxon>
        <taxon>Tylenchina</taxon>
        <taxon>Tylenchomorpha</taxon>
        <taxon>Tylenchoidea</taxon>
        <taxon>Heteroderidae</taxon>
        <taxon>Heteroderinae</taxon>
        <taxon>Heterodera</taxon>
    </lineage>
</organism>
<sequence length="163" mass="18396">MLCNIRNFNCSSSRHFSLASVLLQQQKIAAVSSPPNKNWNAVLIEAMRLKSTSIVQDDAITEHGHDDHGHGHHAVNYGPPITYDYTPIPSQPYKKVYKELKQKFITYLAMSFVFFMFCCYVGYSTDVLGYSAWKLPGSYRNRKAINARLDAEEAKAKAGEGEQ</sequence>
<accession>A0ABD2HVU2</accession>
<keyword evidence="1" id="KW-0472">Membrane</keyword>
<evidence type="ECO:0000313" key="4">
    <source>
        <dbReference type="Proteomes" id="UP001620645"/>
    </source>
</evidence>
<keyword evidence="1" id="KW-1133">Transmembrane helix</keyword>
<dbReference type="AlphaFoldDB" id="A0ABD2HVU2"/>
<dbReference type="EMBL" id="JBICCN010000373">
    <property type="protein sequence ID" value="KAL3072514.1"/>
    <property type="molecule type" value="Genomic_DNA"/>
</dbReference>
<evidence type="ECO:0000256" key="1">
    <source>
        <dbReference type="SAM" id="Phobius"/>
    </source>
</evidence>
<evidence type="ECO:0000313" key="3">
    <source>
        <dbReference type="EMBL" id="KAL3072514.1"/>
    </source>
</evidence>
<reference evidence="3 4" key="1">
    <citation type="submission" date="2024-10" db="EMBL/GenBank/DDBJ databases">
        <authorList>
            <person name="Kim D."/>
        </authorList>
    </citation>
    <scope>NUCLEOTIDE SEQUENCE [LARGE SCALE GENOMIC DNA]</scope>
    <source>
        <strain evidence="3">Taebaek</strain>
    </source>
</reference>
<feature type="domain" description="Deltamethrin resistance protein prag01" evidence="2">
    <location>
        <begin position="87"/>
        <end position="129"/>
    </location>
</feature>
<proteinExistence type="predicted"/>
<name>A0ABD2HVU2_HETSC</name>
<feature type="transmembrane region" description="Helical" evidence="1">
    <location>
        <begin position="104"/>
        <end position="123"/>
    </location>
</feature>
<protein>
    <recommendedName>
        <fullName evidence="2">Deltamethrin resistance protein prag01 domain-containing protein</fullName>
    </recommendedName>
</protein>
<dbReference type="Pfam" id="PF16020">
    <property type="entry name" value="Deltameth_res"/>
    <property type="match status" value="1"/>
</dbReference>
<keyword evidence="4" id="KW-1185">Reference proteome</keyword>
<comment type="caution">
    <text evidence="3">The sequence shown here is derived from an EMBL/GenBank/DDBJ whole genome shotgun (WGS) entry which is preliminary data.</text>
</comment>
<keyword evidence="1" id="KW-0812">Transmembrane</keyword>
<evidence type="ECO:0000259" key="2">
    <source>
        <dbReference type="Pfam" id="PF16020"/>
    </source>
</evidence>